<dbReference type="InterPro" id="IPR003690">
    <property type="entry name" value="MTERF"/>
</dbReference>
<sequence>LSTCAVVGPSRGHTKPLALPLPPAAGRRRHAPPPKTSPSPPPIRLHHTPLPPERPPVHRRRGLLFPGHFAAEDYLVTTCGLAREKAAKAAKSFSHWKSPANADAVLVFLTGPELGLSKADITLLVTKDPRILNCSVDNTLRARVDGFHRHGFSEAQIRGAPCTFRTFNIDEKLGFWMSFMGSPDKFLRIIKCNFYLVTSDIDRVIKTNIRLLQEGGLSVQDINHMCVVNPNSPDLTRAILVRAEELGVPRDSLMFRHMVNTVAGLRPETIASKFKMIGKTLACSDAEGQQGRDPDVQRGAPVGTPELCDEVAQGVKEKGWIRKDLSFYSMVTVGEKKFYSKYIDPHKDVLPGLANAYASACKGKITT</sequence>
<accession>A0A1E5VQ52</accession>
<dbReference type="OrthoDB" id="637682at2759"/>
<dbReference type="GO" id="GO:0006353">
    <property type="term" value="P:DNA-templated transcription termination"/>
    <property type="evidence" value="ECO:0007669"/>
    <property type="project" value="UniProtKB-KW"/>
</dbReference>
<keyword evidence="6" id="KW-1185">Reference proteome</keyword>
<feature type="compositionally biased region" description="Pro residues" evidence="4">
    <location>
        <begin position="33"/>
        <end position="54"/>
    </location>
</feature>
<dbReference type="AlphaFoldDB" id="A0A1E5VQ52"/>
<dbReference type="InterPro" id="IPR038538">
    <property type="entry name" value="MTERF_sf"/>
</dbReference>
<keyword evidence="3" id="KW-0809">Transit peptide</keyword>
<feature type="region of interest" description="Disordered" evidence="4">
    <location>
        <begin position="1"/>
        <end position="57"/>
    </location>
</feature>
<proteinExistence type="inferred from homology"/>
<comment type="caution">
    <text evidence="5">The sequence shown here is derived from an EMBL/GenBank/DDBJ whole genome shotgun (WGS) entry which is preliminary data.</text>
</comment>
<evidence type="ECO:0000256" key="3">
    <source>
        <dbReference type="ARBA" id="ARBA00022946"/>
    </source>
</evidence>
<dbReference type="Proteomes" id="UP000095767">
    <property type="component" value="Unassembled WGS sequence"/>
</dbReference>
<evidence type="ECO:0000313" key="5">
    <source>
        <dbReference type="EMBL" id="OEL27260.1"/>
    </source>
</evidence>
<evidence type="ECO:0000256" key="1">
    <source>
        <dbReference type="ARBA" id="ARBA00007692"/>
    </source>
</evidence>
<feature type="non-terminal residue" evidence="5">
    <location>
        <position position="1"/>
    </location>
</feature>
<organism evidence="5 6">
    <name type="scientific">Dichanthelium oligosanthes</name>
    <dbReference type="NCBI Taxonomy" id="888268"/>
    <lineage>
        <taxon>Eukaryota</taxon>
        <taxon>Viridiplantae</taxon>
        <taxon>Streptophyta</taxon>
        <taxon>Embryophyta</taxon>
        <taxon>Tracheophyta</taxon>
        <taxon>Spermatophyta</taxon>
        <taxon>Magnoliopsida</taxon>
        <taxon>Liliopsida</taxon>
        <taxon>Poales</taxon>
        <taxon>Poaceae</taxon>
        <taxon>PACMAD clade</taxon>
        <taxon>Panicoideae</taxon>
        <taxon>Panicodae</taxon>
        <taxon>Paniceae</taxon>
        <taxon>Dichantheliinae</taxon>
        <taxon>Dichanthelium</taxon>
    </lineage>
</organism>
<keyword evidence="2" id="KW-0806">Transcription termination</keyword>
<evidence type="ECO:0000313" key="6">
    <source>
        <dbReference type="Proteomes" id="UP000095767"/>
    </source>
</evidence>
<name>A0A1E5VQ52_9POAL</name>
<dbReference type="EMBL" id="LWDX02032972">
    <property type="protein sequence ID" value="OEL27260.1"/>
    <property type="molecule type" value="Genomic_DNA"/>
</dbReference>
<dbReference type="Gene3D" id="1.25.70.10">
    <property type="entry name" value="Transcription termination factor 3, mitochondrial"/>
    <property type="match status" value="1"/>
</dbReference>
<keyword evidence="2" id="KW-0805">Transcription regulation</keyword>
<keyword evidence="2" id="KW-0804">Transcription</keyword>
<evidence type="ECO:0000256" key="2">
    <source>
        <dbReference type="ARBA" id="ARBA00022472"/>
    </source>
</evidence>
<dbReference type="STRING" id="888268.A0A1E5VQ52"/>
<dbReference type="PANTHER" id="PTHR13068:SF35">
    <property type="entry name" value="MITOCHONDRIAL TRANSCRIPTION TERMINATION FACTOR FAMILY PROTEIN"/>
    <property type="match status" value="1"/>
</dbReference>
<gene>
    <name evidence="5" type="ORF">BAE44_0011721</name>
</gene>
<dbReference type="SMART" id="SM00733">
    <property type="entry name" value="Mterf"/>
    <property type="match status" value="2"/>
</dbReference>
<dbReference type="PANTHER" id="PTHR13068">
    <property type="entry name" value="CGI-12 PROTEIN-RELATED"/>
    <property type="match status" value="1"/>
</dbReference>
<reference evidence="5 6" key="1">
    <citation type="submission" date="2016-09" db="EMBL/GenBank/DDBJ databases">
        <title>The draft genome of Dichanthelium oligosanthes: A C3 panicoid grass species.</title>
        <authorList>
            <person name="Studer A.J."/>
            <person name="Schnable J.C."/>
            <person name="Brutnell T.P."/>
        </authorList>
    </citation>
    <scope>NUCLEOTIDE SEQUENCE [LARGE SCALE GENOMIC DNA]</scope>
    <source>
        <strain evidence="6">cv. Kellogg 1175</strain>
        <tissue evidence="5">Leaf</tissue>
    </source>
</reference>
<dbReference type="GO" id="GO:0003676">
    <property type="term" value="F:nucleic acid binding"/>
    <property type="evidence" value="ECO:0007669"/>
    <property type="project" value="InterPro"/>
</dbReference>
<evidence type="ECO:0000256" key="4">
    <source>
        <dbReference type="SAM" id="MobiDB-lite"/>
    </source>
</evidence>
<protein>
    <submittedName>
        <fullName evidence="5">Uncharacterized protein</fullName>
    </submittedName>
</protein>
<comment type="similarity">
    <text evidence="1">Belongs to the mTERF family.</text>
</comment>